<evidence type="ECO:0000259" key="12">
    <source>
        <dbReference type="Pfam" id="PF02558"/>
    </source>
</evidence>
<evidence type="ECO:0000256" key="4">
    <source>
        <dbReference type="ARBA" id="ARBA00013014"/>
    </source>
</evidence>
<evidence type="ECO:0000256" key="10">
    <source>
        <dbReference type="ARBA" id="ARBA00048793"/>
    </source>
</evidence>
<dbReference type="EMBL" id="JACHIH010000005">
    <property type="protein sequence ID" value="MBB5046572.1"/>
    <property type="molecule type" value="Genomic_DNA"/>
</dbReference>
<evidence type="ECO:0000256" key="7">
    <source>
        <dbReference type="ARBA" id="ARBA00022857"/>
    </source>
</evidence>
<protein>
    <recommendedName>
        <fullName evidence="5 11">2-dehydropantoate 2-reductase</fullName>
        <ecNumber evidence="4 11">1.1.1.169</ecNumber>
    </recommendedName>
    <alternativeName>
        <fullName evidence="9 11">Ketopantoate reductase</fullName>
    </alternativeName>
</protein>
<feature type="domain" description="Ketopantoate reductase N-terminal" evidence="12">
    <location>
        <begin position="3"/>
        <end position="168"/>
    </location>
</feature>
<dbReference type="RefSeq" id="WP_184255612.1">
    <property type="nucleotide sequence ID" value="NZ_JACHIH010000005.1"/>
</dbReference>
<dbReference type="InterPro" id="IPR013332">
    <property type="entry name" value="KPR_N"/>
</dbReference>
<evidence type="ECO:0000313" key="14">
    <source>
        <dbReference type="EMBL" id="MBB5046572.1"/>
    </source>
</evidence>
<dbReference type="InterPro" id="IPR013752">
    <property type="entry name" value="KPA_reductase"/>
</dbReference>
<dbReference type="InterPro" id="IPR013328">
    <property type="entry name" value="6PGD_dom2"/>
</dbReference>
<dbReference type="PANTHER" id="PTHR21708">
    <property type="entry name" value="PROBABLE 2-DEHYDROPANTOATE 2-REDUCTASE"/>
    <property type="match status" value="1"/>
</dbReference>
<dbReference type="PANTHER" id="PTHR21708:SF45">
    <property type="entry name" value="2-DEHYDROPANTOATE 2-REDUCTASE"/>
    <property type="match status" value="1"/>
</dbReference>
<dbReference type="FunFam" id="1.10.1040.10:FF:000017">
    <property type="entry name" value="2-dehydropantoate 2-reductase"/>
    <property type="match status" value="1"/>
</dbReference>
<organism evidence="14 15">
    <name type="scientific">Rhodopseudomonas rhenobacensis</name>
    <dbReference type="NCBI Taxonomy" id="87461"/>
    <lineage>
        <taxon>Bacteria</taxon>
        <taxon>Pseudomonadati</taxon>
        <taxon>Pseudomonadota</taxon>
        <taxon>Alphaproteobacteria</taxon>
        <taxon>Hyphomicrobiales</taxon>
        <taxon>Nitrobacteraceae</taxon>
        <taxon>Rhodopseudomonas</taxon>
    </lineage>
</organism>
<name>A0A7W7Z2P5_9BRAD</name>
<dbReference type="SUPFAM" id="SSF48179">
    <property type="entry name" value="6-phosphogluconate dehydrogenase C-terminal domain-like"/>
    <property type="match status" value="1"/>
</dbReference>
<evidence type="ECO:0000313" key="15">
    <source>
        <dbReference type="Proteomes" id="UP000542353"/>
    </source>
</evidence>
<dbReference type="Pfam" id="PF02558">
    <property type="entry name" value="ApbA"/>
    <property type="match status" value="1"/>
</dbReference>
<dbReference type="InterPro" id="IPR003710">
    <property type="entry name" value="ApbA"/>
</dbReference>
<dbReference type="NCBIfam" id="NF005089">
    <property type="entry name" value="PRK06522.1-4"/>
    <property type="match status" value="1"/>
</dbReference>
<dbReference type="UniPathway" id="UPA00028">
    <property type="reaction ID" value="UER00004"/>
</dbReference>
<comment type="function">
    <text evidence="1 11">Catalyzes the NADPH-dependent reduction of ketopantoate into pantoic acid.</text>
</comment>
<comment type="pathway">
    <text evidence="2 11">Cofactor biosynthesis; (R)-pantothenate biosynthesis; (R)-pantoate from 3-methyl-2-oxobutanoate: step 2/2.</text>
</comment>
<accession>A0A7W7Z2P5</accession>
<comment type="catalytic activity">
    <reaction evidence="10 11">
        <text>(R)-pantoate + NADP(+) = 2-dehydropantoate + NADPH + H(+)</text>
        <dbReference type="Rhea" id="RHEA:16233"/>
        <dbReference type="ChEBI" id="CHEBI:11561"/>
        <dbReference type="ChEBI" id="CHEBI:15378"/>
        <dbReference type="ChEBI" id="CHEBI:15980"/>
        <dbReference type="ChEBI" id="CHEBI:57783"/>
        <dbReference type="ChEBI" id="CHEBI:58349"/>
        <dbReference type="EC" id="1.1.1.169"/>
    </reaction>
</comment>
<dbReference type="SUPFAM" id="SSF51735">
    <property type="entry name" value="NAD(P)-binding Rossmann-fold domains"/>
    <property type="match status" value="1"/>
</dbReference>
<comment type="similarity">
    <text evidence="3 11">Belongs to the ketopantoate reductase family.</text>
</comment>
<dbReference type="Proteomes" id="UP000542353">
    <property type="component" value="Unassembled WGS sequence"/>
</dbReference>
<dbReference type="GO" id="GO:0015940">
    <property type="term" value="P:pantothenate biosynthetic process"/>
    <property type="evidence" value="ECO:0007669"/>
    <property type="project" value="UniProtKB-UniPathway"/>
</dbReference>
<dbReference type="Gene3D" id="1.10.1040.10">
    <property type="entry name" value="N-(1-d-carboxylethyl)-l-norvaline Dehydrogenase, domain 2"/>
    <property type="match status" value="1"/>
</dbReference>
<evidence type="ECO:0000256" key="2">
    <source>
        <dbReference type="ARBA" id="ARBA00004994"/>
    </source>
</evidence>
<dbReference type="InterPro" id="IPR051402">
    <property type="entry name" value="KPR-Related"/>
</dbReference>
<dbReference type="Pfam" id="PF08546">
    <property type="entry name" value="ApbA_C"/>
    <property type="match status" value="1"/>
</dbReference>
<dbReference type="Gene3D" id="3.40.50.720">
    <property type="entry name" value="NAD(P)-binding Rossmann-like Domain"/>
    <property type="match status" value="1"/>
</dbReference>
<dbReference type="NCBIfam" id="TIGR00745">
    <property type="entry name" value="apbA_panE"/>
    <property type="match status" value="1"/>
</dbReference>
<evidence type="ECO:0000256" key="3">
    <source>
        <dbReference type="ARBA" id="ARBA00007870"/>
    </source>
</evidence>
<dbReference type="InterPro" id="IPR036291">
    <property type="entry name" value="NAD(P)-bd_dom_sf"/>
</dbReference>
<keyword evidence="15" id="KW-1185">Reference proteome</keyword>
<gene>
    <name evidence="14" type="ORF">HNR60_001320</name>
</gene>
<evidence type="ECO:0000256" key="8">
    <source>
        <dbReference type="ARBA" id="ARBA00023002"/>
    </source>
</evidence>
<keyword evidence="6 11" id="KW-0566">Pantothenate biosynthesis</keyword>
<dbReference type="InterPro" id="IPR008927">
    <property type="entry name" value="6-PGluconate_DH-like_C_sf"/>
</dbReference>
<evidence type="ECO:0000259" key="13">
    <source>
        <dbReference type="Pfam" id="PF08546"/>
    </source>
</evidence>
<dbReference type="GO" id="GO:0008677">
    <property type="term" value="F:2-dehydropantoate 2-reductase activity"/>
    <property type="evidence" value="ECO:0007669"/>
    <property type="project" value="UniProtKB-EC"/>
</dbReference>
<dbReference type="FunFam" id="3.40.50.720:FF:000307">
    <property type="entry name" value="2-dehydropantoate 2-reductase"/>
    <property type="match status" value="1"/>
</dbReference>
<evidence type="ECO:0000256" key="6">
    <source>
        <dbReference type="ARBA" id="ARBA00022655"/>
    </source>
</evidence>
<feature type="domain" description="Ketopantoate reductase C-terminal" evidence="13">
    <location>
        <begin position="197"/>
        <end position="316"/>
    </location>
</feature>
<proteinExistence type="inferred from homology"/>
<comment type="caution">
    <text evidence="14">The sequence shown here is derived from an EMBL/GenBank/DDBJ whole genome shotgun (WGS) entry which is preliminary data.</text>
</comment>
<keyword evidence="8 11" id="KW-0560">Oxidoreductase</keyword>
<evidence type="ECO:0000256" key="11">
    <source>
        <dbReference type="RuleBase" id="RU362068"/>
    </source>
</evidence>
<dbReference type="AlphaFoldDB" id="A0A7W7Z2P5"/>
<reference evidence="14 15" key="1">
    <citation type="submission" date="2020-08" db="EMBL/GenBank/DDBJ databases">
        <title>Genomic Encyclopedia of Type Strains, Phase IV (KMG-IV): sequencing the most valuable type-strain genomes for metagenomic binning, comparative biology and taxonomic classification.</title>
        <authorList>
            <person name="Goeker M."/>
        </authorList>
    </citation>
    <scope>NUCLEOTIDE SEQUENCE [LARGE SCALE GENOMIC DNA]</scope>
    <source>
        <strain evidence="14 15">DSM 12706</strain>
    </source>
</reference>
<dbReference type="GO" id="GO:0005737">
    <property type="term" value="C:cytoplasm"/>
    <property type="evidence" value="ECO:0007669"/>
    <property type="project" value="TreeGrafter"/>
</dbReference>
<dbReference type="EC" id="1.1.1.169" evidence="4 11"/>
<evidence type="ECO:0000256" key="9">
    <source>
        <dbReference type="ARBA" id="ARBA00032024"/>
    </source>
</evidence>
<evidence type="ECO:0000256" key="1">
    <source>
        <dbReference type="ARBA" id="ARBA00002919"/>
    </source>
</evidence>
<keyword evidence="7 11" id="KW-0521">NADP</keyword>
<evidence type="ECO:0000256" key="5">
    <source>
        <dbReference type="ARBA" id="ARBA00019465"/>
    </source>
</evidence>
<sequence>MKVCIYGAGAIGGYLGVQLALSGADVSLVARGAHLAAMKANGLKLLIGGEERVAHPRCTDNPAELGVQDFVIICLKAHSITGVLEQMKPLLGPSTRIVTAVNGVPYWYFYKHGDKLEGSTLESIDPGGRQWRELGPERAIGCIVYPATEIEAPGVIKHVYGDKFPIGEPSGEISADCERLSKLFEAAGLKAPVLDRIRDEIWLKLWGNVCFNPISALTHATLDVICTDPATRALAKAMMLETQTIAETFGVKFRVDVERRIEGARKVGAHKTSMLQDLERGRPMEIDPLVTVVQEMGRLTQLPTPAIDAVLGLVIQRAKVAGLY</sequence>